<dbReference type="GO" id="GO:0016491">
    <property type="term" value="F:oxidoreductase activity"/>
    <property type="evidence" value="ECO:0007669"/>
    <property type="project" value="UniProtKB-KW"/>
</dbReference>
<evidence type="ECO:0000256" key="1">
    <source>
        <dbReference type="ARBA" id="ARBA00006484"/>
    </source>
</evidence>
<dbReference type="InterPro" id="IPR020904">
    <property type="entry name" value="Sc_DH/Rdtase_CS"/>
</dbReference>
<keyword evidence="2" id="KW-0560">Oxidoreductase</keyword>
<dbReference type="PRINTS" id="PR00080">
    <property type="entry name" value="SDRFAMILY"/>
</dbReference>
<sequence length="254" mass="26888">MNSVAGKVVLITGAASGLGLADAMLLADEGATVVLTDINEQRVRAAAQQIGRGAVPFHQDVGEEAGWMRIIGEIEKRFGRLDVLVNNAGLVRYGSVEDCSLQDFQLQQRVMVEGVFLGCKHAIPLMAKSGGGSIINISSMGSHQGFPTITAYSAAKGAIRSMTKSIAIYCQQKGYGIRCNSIHPGKINTGLIQENVSPEQVAQREQSWDALPAGAYGAPKDVAHLVLYLASPASRFMTGSELVIDNGATMTPID</sequence>
<dbReference type="Proteomes" id="UP000266327">
    <property type="component" value="Unassembled WGS sequence"/>
</dbReference>
<dbReference type="EMBL" id="QYUQ01000002">
    <property type="protein sequence ID" value="RJG03217.1"/>
    <property type="molecule type" value="Genomic_DNA"/>
</dbReference>
<comment type="similarity">
    <text evidence="1">Belongs to the short-chain dehydrogenases/reductases (SDR) family.</text>
</comment>
<evidence type="ECO:0000256" key="2">
    <source>
        <dbReference type="ARBA" id="ARBA00023002"/>
    </source>
</evidence>
<name>A0A3A3G404_9BURK</name>
<dbReference type="Gene3D" id="3.40.50.720">
    <property type="entry name" value="NAD(P)-binding Rossmann-like Domain"/>
    <property type="match status" value="1"/>
</dbReference>
<evidence type="ECO:0000313" key="3">
    <source>
        <dbReference type="EMBL" id="RJG03217.1"/>
    </source>
</evidence>
<dbReference type="InterPro" id="IPR051122">
    <property type="entry name" value="SDR_DHRS6-like"/>
</dbReference>
<dbReference type="PANTHER" id="PTHR43477">
    <property type="entry name" value="DIHYDROANTICAPSIN 7-DEHYDROGENASE"/>
    <property type="match status" value="1"/>
</dbReference>
<gene>
    <name evidence="3" type="ORF">D3878_17805</name>
</gene>
<reference evidence="4" key="1">
    <citation type="submission" date="2018-09" db="EMBL/GenBank/DDBJ databases">
        <authorList>
            <person name="Zhu H."/>
        </authorList>
    </citation>
    <scope>NUCLEOTIDE SEQUENCE [LARGE SCALE GENOMIC DNA]</scope>
    <source>
        <strain evidence="4">K1S02-23</strain>
    </source>
</reference>
<proteinExistence type="inferred from homology"/>
<dbReference type="PANTHER" id="PTHR43477:SF1">
    <property type="entry name" value="DIHYDROANTICAPSIN 7-DEHYDROGENASE"/>
    <property type="match status" value="1"/>
</dbReference>
<dbReference type="OrthoDB" id="9803333at2"/>
<protein>
    <submittedName>
        <fullName evidence="3">SDR family oxidoreductase</fullName>
    </submittedName>
</protein>
<dbReference type="FunFam" id="3.40.50.720:FF:000084">
    <property type="entry name" value="Short-chain dehydrogenase reductase"/>
    <property type="match status" value="1"/>
</dbReference>
<dbReference type="InterPro" id="IPR002347">
    <property type="entry name" value="SDR_fam"/>
</dbReference>
<accession>A0A3A3G404</accession>
<dbReference type="AlphaFoldDB" id="A0A3A3G404"/>
<keyword evidence="4" id="KW-1185">Reference proteome</keyword>
<organism evidence="3 4">
    <name type="scientific">Noviherbaspirillum sedimenti</name>
    <dbReference type="NCBI Taxonomy" id="2320865"/>
    <lineage>
        <taxon>Bacteria</taxon>
        <taxon>Pseudomonadati</taxon>
        <taxon>Pseudomonadota</taxon>
        <taxon>Betaproteobacteria</taxon>
        <taxon>Burkholderiales</taxon>
        <taxon>Oxalobacteraceae</taxon>
        <taxon>Noviherbaspirillum</taxon>
    </lineage>
</organism>
<dbReference type="SUPFAM" id="SSF51735">
    <property type="entry name" value="NAD(P)-binding Rossmann-fold domains"/>
    <property type="match status" value="1"/>
</dbReference>
<dbReference type="InterPro" id="IPR036291">
    <property type="entry name" value="NAD(P)-bd_dom_sf"/>
</dbReference>
<dbReference type="RefSeq" id="WP_119786716.1">
    <property type="nucleotide sequence ID" value="NZ_QYUQ01000002.1"/>
</dbReference>
<evidence type="ECO:0000313" key="4">
    <source>
        <dbReference type="Proteomes" id="UP000266327"/>
    </source>
</evidence>
<dbReference type="PRINTS" id="PR00081">
    <property type="entry name" value="GDHRDH"/>
</dbReference>
<dbReference type="PROSITE" id="PS00061">
    <property type="entry name" value="ADH_SHORT"/>
    <property type="match status" value="1"/>
</dbReference>
<dbReference type="Pfam" id="PF13561">
    <property type="entry name" value="adh_short_C2"/>
    <property type="match status" value="1"/>
</dbReference>
<comment type="caution">
    <text evidence="3">The sequence shown here is derived from an EMBL/GenBank/DDBJ whole genome shotgun (WGS) entry which is preliminary data.</text>
</comment>